<accession>A0A0H4VSG1</accession>
<dbReference type="GO" id="GO:0005829">
    <property type="term" value="C:cytosol"/>
    <property type="evidence" value="ECO:0007669"/>
    <property type="project" value="UniProtKB-ARBA"/>
</dbReference>
<evidence type="ECO:0000313" key="5">
    <source>
        <dbReference type="EMBL" id="AKQ46902.1"/>
    </source>
</evidence>
<organism evidence="5 6">
    <name type="scientific">Rufibacter radiotolerans</name>
    <dbReference type="NCBI Taxonomy" id="1379910"/>
    <lineage>
        <taxon>Bacteria</taxon>
        <taxon>Pseudomonadati</taxon>
        <taxon>Bacteroidota</taxon>
        <taxon>Cytophagia</taxon>
        <taxon>Cytophagales</taxon>
        <taxon>Hymenobacteraceae</taxon>
        <taxon>Rufibacter</taxon>
    </lineage>
</organism>
<dbReference type="Gene3D" id="3.20.20.70">
    <property type="entry name" value="Aldolase class I"/>
    <property type="match status" value="1"/>
</dbReference>
<name>A0A0H4VSG1_9BACT</name>
<evidence type="ECO:0000256" key="2">
    <source>
        <dbReference type="ARBA" id="ARBA00005979"/>
    </source>
</evidence>
<keyword evidence="3" id="KW-0560">Oxidoreductase</keyword>
<evidence type="ECO:0000259" key="4">
    <source>
        <dbReference type="Pfam" id="PF00724"/>
    </source>
</evidence>
<dbReference type="FunFam" id="3.20.20.70:FF:000059">
    <property type="entry name" value="N-ethylmaleimide reductase, FMN-linked"/>
    <property type="match status" value="1"/>
</dbReference>
<keyword evidence="6" id="KW-1185">Reference proteome</keyword>
<dbReference type="OrthoDB" id="9772736at2"/>
<dbReference type="PANTHER" id="PTHR22893:SF91">
    <property type="entry name" value="NADPH DEHYDROGENASE 2-RELATED"/>
    <property type="match status" value="1"/>
</dbReference>
<proteinExistence type="inferred from homology"/>
<sequence>MITQENQPLLQPYKKDSLELKNRLVMAPMTRSRANNPENAATPLIAEYYAQRASAGLIISEGTPVSSHAIGYINVPGIYTPAQVEGWKLVTQAVHAKGGKIFAQLWHVGRMSHPDFHNGELPVAPSAVNPNDQAYTPEGFKETVTPRALEVSEIKAIIQDFKNAAANAVTAGFDGVEIHASNGYLLHQFFSSLTNVRTDEYGGSVENRARILFEILDAVKEVLDLSKVGVRLNPSMHGGFGIELAEDGPETFEYIVRQLNDYGLAYLHLTEAGAGARKLPHAIKEVAKHFRKIYQGTLITNGGYTRETGNKVIEEGNADLVAYGVPFIANPDLVDRFDQEASLNQADPNTFYSNTAEVGYTDYPVLAEVEEEK</sequence>
<dbReference type="Pfam" id="PF00724">
    <property type="entry name" value="Oxidored_FMN"/>
    <property type="match status" value="1"/>
</dbReference>
<dbReference type="STRING" id="1379910.TH63_16710"/>
<gene>
    <name evidence="5" type="ORF">TH63_16710</name>
</gene>
<dbReference type="InterPro" id="IPR045247">
    <property type="entry name" value="Oye-like"/>
</dbReference>
<dbReference type="AlphaFoldDB" id="A0A0H4VSG1"/>
<dbReference type="GO" id="GO:0016628">
    <property type="term" value="F:oxidoreductase activity, acting on the CH-CH group of donors, NAD or NADP as acceptor"/>
    <property type="evidence" value="ECO:0007669"/>
    <property type="project" value="UniProtKB-ARBA"/>
</dbReference>
<dbReference type="SUPFAM" id="SSF51395">
    <property type="entry name" value="FMN-linked oxidoreductases"/>
    <property type="match status" value="1"/>
</dbReference>
<dbReference type="PATRIC" id="fig|1379910.4.peg.3642"/>
<dbReference type="GO" id="GO:0010181">
    <property type="term" value="F:FMN binding"/>
    <property type="evidence" value="ECO:0007669"/>
    <property type="project" value="InterPro"/>
</dbReference>
<dbReference type="PANTHER" id="PTHR22893">
    <property type="entry name" value="NADH OXIDOREDUCTASE-RELATED"/>
    <property type="match status" value="1"/>
</dbReference>
<comment type="cofactor">
    <cofactor evidence="1">
        <name>FMN</name>
        <dbReference type="ChEBI" id="CHEBI:58210"/>
    </cofactor>
</comment>
<evidence type="ECO:0000256" key="1">
    <source>
        <dbReference type="ARBA" id="ARBA00001917"/>
    </source>
</evidence>
<evidence type="ECO:0000256" key="3">
    <source>
        <dbReference type="ARBA" id="ARBA00023002"/>
    </source>
</evidence>
<dbReference type="KEGG" id="ruf:TH63_16710"/>
<dbReference type="Proteomes" id="UP000036458">
    <property type="component" value="Chromosome"/>
</dbReference>
<protein>
    <submittedName>
        <fullName evidence="5">NADH:flavin oxidoreductase</fullName>
    </submittedName>
</protein>
<reference evidence="5 6" key="1">
    <citation type="submission" date="2015-01" db="EMBL/GenBank/DDBJ databases">
        <title>Rufibacter sp./DG31D/ whole genome sequencing.</title>
        <authorList>
            <person name="Kim M.K."/>
            <person name="Srinivasan S."/>
            <person name="Lee J.-J."/>
        </authorList>
    </citation>
    <scope>NUCLEOTIDE SEQUENCE [LARGE SCALE GENOMIC DNA]</scope>
    <source>
        <strain evidence="5 6">DG31D</strain>
    </source>
</reference>
<dbReference type="RefSeq" id="WP_048921950.1">
    <property type="nucleotide sequence ID" value="NZ_CP010777.1"/>
</dbReference>
<dbReference type="EMBL" id="CP010777">
    <property type="protein sequence ID" value="AKQ46902.1"/>
    <property type="molecule type" value="Genomic_DNA"/>
</dbReference>
<dbReference type="InterPro" id="IPR001155">
    <property type="entry name" value="OxRdtase_FMN_N"/>
</dbReference>
<dbReference type="InterPro" id="IPR013785">
    <property type="entry name" value="Aldolase_TIM"/>
</dbReference>
<evidence type="ECO:0000313" key="6">
    <source>
        <dbReference type="Proteomes" id="UP000036458"/>
    </source>
</evidence>
<dbReference type="CDD" id="cd02933">
    <property type="entry name" value="OYE_like_FMN"/>
    <property type="match status" value="1"/>
</dbReference>
<feature type="domain" description="NADH:flavin oxidoreductase/NADH oxidase N-terminal" evidence="4">
    <location>
        <begin position="9"/>
        <end position="342"/>
    </location>
</feature>
<comment type="similarity">
    <text evidence="2">Belongs to the NADH:flavin oxidoreductase/NADH oxidase family.</text>
</comment>